<evidence type="ECO:0000256" key="1">
    <source>
        <dbReference type="SAM" id="Phobius"/>
    </source>
</evidence>
<gene>
    <name evidence="2" type="ORF">ACJDUG_12535</name>
</gene>
<dbReference type="RefSeq" id="WP_406770228.1">
    <property type="nucleotide sequence ID" value="NZ_JBJHZZ010000009.1"/>
</dbReference>
<keyword evidence="1" id="KW-0472">Membrane</keyword>
<proteinExistence type="predicted"/>
<keyword evidence="1" id="KW-0812">Transmembrane</keyword>
<comment type="caution">
    <text evidence="2">The sequence shown here is derived from an EMBL/GenBank/DDBJ whole genome shotgun (WGS) entry which is preliminary data.</text>
</comment>
<evidence type="ECO:0000313" key="3">
    <source>
        <dbReference type="Proteomes" id="UP001623591"/>
    </source>
</evidence>
<reference evidence="2 3" key="1">
    <citation type="submission" date="2024-11" db="EMBL/GenBank/DDBJ databases">
        <authorList>
            <person name="Heng Y.C."/>
            <person name="Lim A.C.H."/>
            <person name="Lee J.K.Y."/>
            <person name="Kittelmann S."/>
        </authorList>
    </citation>
    <scope>NUCLEOTIDE SEQUENCE [LARGE SCALE GENOMIC DNA]</scope>
    <source>
        <strain evidence="2 3">WILCCON 0185</strain>
    </source>
</reference>
<name>A0ABW8T5P8_9CLOT</name>
<evidence type="ECO:0000313" key="2">
    <source>
        <dbReference type="EMBL" id="MFL0247798.1"/>
    </source>
</evidence>
<feature type="transmembrane region" description="Helical" evidence="1">
    <location>
        <begin position="7"/>
        <end position="26"/>
    </location>
</feature>
<dbReference type="Proteomes" id="UP001623591">
    <property type="component" value="Unassembled WGS sequence"/>
</dbReference>
<accession>A0ABW8T5P8</accession>
<protein>
    <submittedName>
        <fullName evidence="2">Uncharacterized protein</fullName>
    </submittedName>
</protein>
<organism evidence="2 3">
    <name type="scientific">Candidatus Clostridium stratigraminis</name>
    <dbReference type="NCBI Taxonomy" id="3381661"/>
    <lineage>
        <taxon>Bacteria</taxon>
        <taxon>Bacillati</taxon>
        <taxon>Bacillota</taxon>
        <taxon>Clostridia</taxon>
        <taxon>Eubacteriales</taxon>
        <taxon>Clostridiaceae</taxon>
        <taxon>Clostridium</taxon>
    </lineage>
</organism>
<keyword evidence="3" id="KW-1185">Reference proteome</keyword>
<keyword evidence="1" id="KW-1133">Transmembrane helix</keyword>
<dbReference type="EMBL" id="JBJHZZ010000009">
    <property type="protein sequence ID" value="MFL0247798.1"/>
    <property type="molecule type" value="Genomic_DNA"/>
</dbReference>
<sequence>MSRFIKILAVLILILLVEIFFIYRGYLKNKNSKIPTIEEINPHKYSAQISINY</sequence>